<dbReference type="Gene3D" id="3.90.380.10">
    <property type="entry name" value="Naphthalene 1,2-dioxygenase Alpha Subunit, Chain A, domain 1"/>
    <property type="match status" value="2"/>
</dbReference>
<gene>
    <name evidence="8" type="ORF">ALE3EI_0627</name>
</gene>
<dbReference type="GO" id="GO:0051537">
    <property type="term" value="F:2 iron, 2 sulfur cluster binding"/>
    <property type="evidence" value="ECO:0007669"/>
    <property type="project" value="UniProtKB-KW"/>
</dbReference>
<feature type="domain" description="Rieske" evidence="7">
    <location>
        <begin position="52"/>
        <end position="151"/>
    </location>
</feature>
<dbReference type="CDD" id="cd03469">
    <property type="entry name" value="Rieske_RO_Alpha_N"/>
    <property type="match status" value="1"/>
</dbReference>
<evidence type="ECO:0000259" key="7">
    <source>
        <dbReference type="PROSITE" id="PS51296"/>
    </source>
</evidence>
<dbReference type="PANTHER" id="PTHR43756">
    <property type="entry name" value="CHOLINE MONOOXYGENASE, CHLOROPLASTIC"/>
    <property type="match status" value="1"/>
</dbReference>
<name>A0A7G8PS89_9FLAO</name>
<keyword evidence="3" id="KW-0479">Metal-binding</keyword>
<dbReference type="Gene3D" id="2.102.10.10">
    <property type="entry name" value="Rieske [2Fe-2S] iron-sulphur domain"/>
    <property type="match status" value="1"/>
</dbReference>
<organism evidence="8 9">
    <name type="scientific">Constantimarinum furrinae</name>
    <dbReference type="NCBI Taxonomy" id="2562285"/>
    <lineage>
        <taxon>Bacteria</taxon>
        <taxon>Pseudomonadati</taxon>
        <taxon>Bacteroidota</taxon>
        <taxon>Flavobacteriia</taxon>
        <taxon>Flavobacteriales</taxon>
        <taxon>Flavobacteriaceae</taxon>
        <taxon>Altibacter/Constantimarinum group</taxon>
        <taxon>Constantimarinum</taxon>
    </lineage>
</organism>
<evidence type="ECO:0000256" key="6">
    <source>
        <dbReference type="ARBA" id="ARBA00023014"/>
    </source>
</evidence>
<dbReference type="InterPro" id="IPR001663">
    <property type="entry name" value="Rng_hydr_dOase-A"/>
</dbReference>
<dbReference type="PROSITE" id="PS51296">
    <property type="entry name" value="RIESKE"/>
    <property type="match status" value="1"/>
</dbReference>
<dbReference type="EMBL" id="CP052909">
    <property type="protein sequence ID" value="QNJ97205.1"/>
    <property type="molecule type" value="Genomic_DNA"/>
</dbReference>
<comment type="cofactor">
    <cofactor evidence="1">
        <name>Fe cation</name>
        <dbReference type="ChEBI" id="CHEBI:24875"/>
    </cofactor>
</comment>
<dbReference type="PANTHER" id="PTHR43756:SF5">
    <property type="entry name" value="CHOLINE MONOOXYGENASE, CHLOROPLASTIC"/>
    <property type="match status" value="1"/>
</dbReference>
<evidence type="ECO:0000256" key="4">
    <source>
        <dbReference type="ARBA" id="ARBA00023002"/>
    </source>
</evidence>
<dbReference type="GO" id="GO:0004497">
    <property type="term" value="F:monooxygenase activity"/>
    <property type="evidence" value="ECO:0007669"/>
    <property type="project" value="UniProtKB-KW"/>
</dbReference>
<dbReference type="InterPro" id="IPR017941">
    <property type="entry name" value="Rieske_2Fe-2S"/>
</dbReference>
<evidence type="ECO:0000256" key="3">
    <source>
        <dbReference type="ARBA" id="ARBA00022723"/>
    </source>
</evidence>
<keyword evidence="9" id="KW-1185">Reference proteome</keyword>
<dbReference type="SUPFAM" id="SSF50022">
    <property type="entry name" value="ISP domain"/>
    <property type="match status" value="1"/>
</dbReference>
<keyword evidence="2" id="KW-0001">2Fe-2S</keyword>
<evidence type="ECO:0000313" key="9">
    <source>
        <dbReference type="Proteomes" id="UP000515514"/>
    </source>
</evidence>
<keyword evidence="4" id="KW-0560">Oxidoreductase</keyword>
<protein>
    <submittedName>
        <fullName evidence="8">Choline monooxygenase</fullName>
    </submittedName>
</protein>
<dbReference type="InterPro" id="IPR015879">
    <property type="entry name" value="Ring_hydroxy_dOase_asu_C_dom"/>
</dbReference>
<dbReference type="Pfam" id="PF00355">
    <property type="entry name" value="Rieske"/>
    <property type="match status" value="1"/>
</dbReference>
<keyword evidence="8" id="KW-0503">Monooxygenase</keyword>
<sequence length="362" mass="41873">MTHQYTIHPDITQAETLPASFYRDASVFEAIKKKVFLKSWQWIGDENRVALPHSVYPFVLLEGFLTEPLLLSRDSDDTLHCLSNVCTHRGNKVALHSGKFKKLICSYHGRRFSLEGTFESMPEFEDAKDFPRPCDDLHRFPLLQWGPLLFAGLDDSINFKKVIDKMEERVGFLPIAEFYHDASLSKDFLVHAHWALYCDNYLEGFHIPFVHEGLNETLDYGSYTTEVYDYCNLQIGYTDEATEVFDLPEGHIDHGKNVAAYYYWVFPNMMFNFYPWGLSINIVKPLSINRTKVSFISYVYDPSKLDKGAGSALEKVEREDEFVVENVQKGVNSSFYKAGRFSPSREKGVHHFHRLLAEFLNK</sequence>
<dbReference type="GO" id="GO:0005506">
    <property type="term" value="F:iron ion binding"/>
    <property type="evidence" value="ECO:0007669"/>
    <property type="project" value="InterPro"/>
</dbReference>
<dbReference type="Proteomes" id="UP000515514">
    <property type="component" value="Chromosome"/>
</dbReference>
<accession>A0A7G8PS89</accession>
<proteinExistence type="predicted"/>
<dbReference type="InterPro" id="IPR036922">
    <property type="entry name" value="Rieske_2Fe-2S_sf"/>
</dbReference>
<evidence type="ECO:0000256" key="2">
    <source>
        <dbReference type="ARBA" id="ARBA00022714"/>
    </source>
</evidence>
<dbReference type="Pfam" id="PF00848">
    <property type="entry name" value="Ring_hydroxyl_A"/>
    <property type="match status" value="1"/>
</dbReference>
<evidence type="ECO:0000256" key="5">
    <source>
        <dbReference type="ARBA" id="ARBA00023004"/>
    </source>
</evidence>
<dbReference type="SUPFAM" id="SSF55961">
    <property type="entry name" value="Bet v1-like"/>
    <property type="match status" value="1"/>
</dbReference>
<evidence type="ECO:0000256" key="1">
    <source>
        <dbReference type="ARBA" id="ARBA00001962"/>
    </source>
</evidence>
<reference evidence="8 9" key="1">
    <citation type="submission" date="2020-04" db="EMBL/GenBank/DDBJ databases">
        <title>Genome sequence of Altibacter aquimarinus strain ALE3EI.</title>
        <authorList>
            <person name="Oh H.-M."/>
            <person name="Jang D."/>
        </authorList>
    </citation>
    <scope>NUCLEOTIDE SEQUENCE [LARGE SCALE GENOMIC DNA]</scope>
    <source>
        <strain evidence="8 9">ALE3EI</strain>
    </source>
</reference>
<dbReference type="KEGG" id="alti:ALE3EI_0627"/>
<keyword evidence="5" id="KW-0408">Iron</keyword>
<keyword evidence="6" id="KW-0411">Iron-sulfur</keyword>
<evidence type="ECO:0000313" key="8">
    <source>
        <dbReference type="EMBL" id="QNJ97205.1"/>
    </source>
</evidence>
<dbReference type="AlphaFoldDB" id="A0A7G8PS89"/>
<dbReference type="RefSeq" id="WP_186990770.1">
    <property type="nucleotide sequence ID" value="NZ_CP052909.1"/>
</dbReference>